<dbReference type="GO" id="GO:0022857">
    <property type="term" value="F:transmembrane transporter activity"/>
    <property type="evidence" value="ECO:0007669"/>
    <property type="project" value="InterPro"/>
</dbReference>
<organism evidence="3 4">
    <name type="scientific">Lentibacillus amyloliquefaciens</name>
    <dbReference type="NCBI Taxonomy" id="1472767"/>
    <lineage>
        <taxon>Bacteria</taxon>
        <taxon>Bacillati</taxon>
        <taxon>Bacillota</taxon>
        <taxon>Bacilli</taxon>
        <taxon>Bacillales</taxon>
        <taxon>Bacillaceae</taxon>
        <taxon>Lentibacillus</taxon>
    </lineage>
</organism>
<dbReference type="OrthoDB" id="9801163at2"/>
<dbReference type="Gene3D" id="3.40.190.100">
    <property type="entry name" value="Glycine betaine-binding periplasmic protein, domain 2"/>
    <property type="match status" value="1"/>
</dbReference>
<feature type="chain" id="PRO_5039540620" evidence="1">
    <location>
        <begin position="18"/>
        <end position="344"/>
    </location>
</feature>
<protein>
    <submittedName>
        <fullName evidence="3">ABC transporter substrate-binding protein</fullName>
    </submittedName>
</protein>
<evidence type="ECO:0000313" key="4">
    <source>
        <dbReference type="Proteomes" id="UP000050331"/>
    </source>
</evidence>
<keyword evidence="4" id="KW-1185">Reference proteome</keyword>
<accession>A0A0U4G7R2</accession>
<sequence>MKKILILFSAIILAVLAACGGSDSGNNESGSENGASASNVDTLVFADAGWNSIRVHNSIAQKIIEEGYGIDTEVTPGSTAATVQGLREGDIDIYMELWTDNIKEVYNEAIEAGDFEKVSTNFDDNEQGIYVPTYVIEGDEERGIEPMAPDLETVEDLKNYPELFEDEAEPGKGRLINAPSGWAVEKAITQKMETYGLNDSFVNFKPGSDAAIVASLADAYDAGEAWVGYYWSPTAVTAKYDLTLLEEPEYDPEVYEETKGTELPPNDVVVGVHKDIPDAAPDVVDFLSNYETNSALTEQALDYMNENEDASAEEAAEWWMKENEDVWTSWVPDDIAETVKQSLE</sequence>
<dbReference type="Pfam" id="PF04069">
    <property type="entry name" value="OpuAC"/>
    <property type="match status" value="1"/>
</dbReference>
<evidence type="ECO:0000259" key="2">
    <source>
        <dbReference type="Pfam" id="PF04069"/>
    </source>
</evidence>
<evidence type="ECO:0000256" key="1">
    <source>
        <dbReference type="SAM" id="SignalP"/>
    </source>
</evidence>
<dbReference type="Gene3D" id="3.40.190.10">
    <property type="entry name" value="Periplasmic binding protein-like II"/>
    <property type="match status" value="1"/>
</dbReference>
<dbReference type="CDD" id="cd13641">
    <property type="entry name" value="PBP2_HisX_like"/>
    <property type="match status" value="1"/>
</dbReference>
<dbReference type="RefSeq" id="WP_068444871.1">
    <property type="nucleotide sequence ID" value="NZ_CP013862.1"/>
</dbReference>
<reference evidence="3 4" key="1">
    <citation type="submission" date="2016-01" db="EMBL/GenBank/DDBJ databases">
        <title>Complete genome sequence of strain Lentibacillus amyloliquefaciens LAM0015T isolated from saline sediment.</title>
        <authorList>
            <person name="Wang J.-L."/>
            <person name="He M.-X."/>
        </authorList>
    </citation>
    <scope>NUCLEOTIDE SEQUENCE [LARGE SCALE GENOMIC DNA]</scope>
    <source>
        <strain evidence="3 4">LAM0015</strain>
    </source>
</reference>
<feature type="signal peptide" evidence="1">
    <location>
        <begin position="1"/>
        <end position="17"/>
    </location>
</feature>
<dbReference type="AlphaFoldDB" id="A0A0U4G7R2"/>
<dbReference type="STRING" id="1472767.AOX59_09020"/>
<dbReference type="SUPFAM" id="SSF53850">
    <property type="entry name" value="Periplasmic binding protein-like II"/>
    <property type="match status" value="1"/>
</dbReference>
<proteinExistence type="predicted"/>
<dbReference type="GO" id="GO:0043190">
    <property type="term" value="C:ATP-binding cassette (ABC) transporter complex"/>
    <property type="evidence" value="ECO:0007669"/>
    <property type="project" value="InterPro"/>
</dbReference>
<name>A0A0U4G7R2_9BACI</name>
<dbReference type="KEGG" id="lao:AOX59_09020"/>
<dbReference type="Proteomes" id="UP000050331">
    <property type="component" value="Chromosome"/>
</dbReference>
<gene>
    <name evidence="3" type="ORF">AOX59_09020</name>
</gene>
<dbReference type="PROSITE" id="PS51257">
    <property type="entry name" value="PROKAR_LIPOPROTEIN"/>
    <property type="match status" value="1"/>
</dbReference>
<dbReference type="EMBL" id="CP013862">
    <property type="protein sequence ID" value="ALX48746.1"/>
    <property type="molecule type" value="Genomic_DNA"/>
</dbReference>
<feature type="domain" description="ABC-type glycine betaine transport system substrate-binding" evidence="2">
    <location>
        <begin position="41"/>
        <end position="322"/>
    </location>
</feature>
<dbReference type="InterPro" id="IPR007210">
    <property type="entry name" value="ABC_Gly_betaine_transp_sub-bd"/>
</dbReference>
<evidence type="ECO:0000313" key="3">
    <source>
        <dbReference type="EMBL" id="ALX48746.1"/>
    </source>
</evidence>
<keyword evidence="1" id="KW-0732">Signal</keyword>